<sequence length="240" mass="25799">MPETLKKPNRNAATITHTRTFQTQSEPVVRSHYSESQTYNEPQVSRSHYSESSSSFTNRQCQRPSPPNHGRVSCRMTNDKYSCTGSCLPGYTFPDGSDSIDLECSRETGEWLPYSTFEDCTGGSGGGYGRSSFETSSGSQNAGQNAYSQGGYSRTFSQSNTYGGGSYGGGSYGGGGQHASLHGQSVGCEMPKNPAHGYHSCSMSNGQCISRAVSGDWPLMSRLSGQDFGGIQISIECVWN</sequence>
<dbReference type="EMBL" id="BGPR01003842">
    <property type="protein sequence ID" value="GBM93043.1"/>
    <property type="molecule type" value="Genomic_DNA"/>
</dbReference>
<feature type="region of interest" description="Disordered" evidence="1">
    <location>
        <begin position="131"/>
        <end position="150"/>
    </location>
</feature>
<organism evidence="2 3">
    <name type="scientific">Araneus ventricosus</name>
    <name type="common">Orbweaver spider</name>
    <name type="synonym">Epeira ventricosa</name>
    <dbReference type="NCBI Taxonomy" id="182803"/>
    <lineage>
        <taxon>Eukaryota</taxon>
        <taxon>Metazoa</taxon>
        <taxon>Ecdysozoa</taxon>
        <taxon>Arthropoda</taxon>
        <taxon>Chelicerata</taxon>
        <taxon>Arachnida</taxon>
        <taxon>Araneae</taxon>
        <taxon>Araneomorphae</taxon>
        <taxon>Entelegynae</taxon>
        <taxon>Araneoidea</taxon>
        <taxon>Araneidae</taxon>
        <taxon>Araneus</taxon>
    </lineage>
</organism>
<protein>
    <recommendedName>
        <fullName evidence="4">Sushi domain-containing protein</fullName>
    </recommendedName>
</protein>
<proteinExistence type="predicted"/>
<feature type="compositionally biased region" description="Polar residues" evidence="1">
    <location>
        <begin position="34"/>
        <end position="44"/>
    </location>
</feature>
<feature type="region of interest" description="Disordered" evidence="1">
    <location>
        <begin position="22"/>
        <end position="73"/>
    </location>
</feature>
<keyword evidence="3" id="KW-1185">Reference proteome</keyword>
<evidence type="ECO:0000313" key="3">
    <source>
        <dbReference type="Proteomes" id="UP000499080"/>
    </source>
</evidence>
<name>A0A4Y2JRL8_ARAVE</name>
<reference evidence="2 3" key="1">
    <citation type="journal article" date="2019" name="Sci. Rep.">
        <title>Orb-weaving spider Araneus ventricosus genome elucidates the spidroin gene catalogue.</title>
        <authorList>
            <person name="Kono N."/>
            <person name="Nakamura H."/>
            <person name="Ohtoshi R."/>
            <person name="Moran D.A.P."/>
            <person name="Shinohara A."/>
            <person name="Yoshida Y."/>
            <person name="Fujiwara M."/>
            <person name="Mori M."/>
            <person name="Tomita M."/>
            <person name="Arakawa K."/>
        </authorList>
    </citation>
    <scope>NUCLEOTIDE SEQUENCE [LARGE SCALE GENOMIC DNA]</scope>
</reference>
<dbReference type="OrthoDB" id="6471910at2759"/>
<evidence type="ECO:0000256" key="1">
    <source>
        <dbReference type="SAM" id="MobiDB-lite"/>
    </source>
</evidence>
<evidence type="ECO:0008006" key="4">
    <source>
        <dbReference type="Google" id="ProtNLM"/>
    </source>
</evidence>
<feature type="compositionally biased region" description="Polar residues" evidence="1">
    <location>
        <begin position="133"/>
        <end position="150"/>
    </location>
</feature>
<feature type="compositionally biased region" description="Low complexity" evidence="1">
    <location>
        <begin position="45"/>
        <end position="55"/>
    </location>
</feature>
<comment type="caution">
    <text evidence="2">The sequence shown here is derived from an EMBL/GenBank/DDBJ whole genome shotgun (WGS) entry which is preliminary data.</text>
</comment>
<dbReference type="Proteomes" id="UP000499080">
    <property type="component" value="Unassembled WGS sequence"/>
</dbReference>
<dbReference type="Gene3D" id="2.10.70.10">
    <property type="entry name" value="Complement Module, domain 1"/>
    <property type="match status" value="1"/>
</dbReference>
<evidence type="ECO:0000313" key="2">
    <source>
        <dbReference type="EMBL" id="GBM93043.1"/>
    </source>
</evidence>
<dbReference type="AlphaFoldDB" id="A0A4Y2JRL8"/>
<gene>
    <name evidence="2" type="ORF">AVEN_7658_1</name>
</gene>
<accession>A0A4Y2JRL8</accession>